<organism evidence="2 3">
    <name type="scientific">Aeromicrobium terrae</name>
    <dbReference type="NCBI Taxonomy" id="2498846"/>
    <lineage>
        <taxon>Bacteria</taxon>
        <taxon>Bacillati</taxon>
        <taxon>Actinomycetota</taxon>
        <taxon>Actinomycetes</taxon>
        <taxon>Propionibacteriales</taxon>
        <taxon>Nocardioidaceae</taxon>
        <taxon>Aeromicrobium</taxon>
    </lineage>
</organism>
<dbReference type="GO" id="GO:0016705">
    <property type="term" value="F:oxidoreductase activity, acting on paired donors, with incorporation or reduction of molecular oxygen"/>
    <property type="evidence" value="ECO:0007669"/>
    <property type="project" value="InterPro"/>
</dbReference>
<dbReference type="RefSeq" id="WP_147686504.1">
    <property type="nucleotide sequence ID" value="NZ_VDUX01000004.1"/>
</dbReference>
<dbReference type="PANTHER" id="PTHR43244">
    <property type="match status" value="1"/>
</dbReference>
<dbReference type="PANTHER" id="PTHR43244:SF2">
    <property type="entry name" value="CONSERVED HYPOTHETICAL ALANINE AND PROLINE-RICH PROTEIN"/>
    <property type="match status" value="1"/>
</dbReference>
<evidence type="ECO:0000313" key="3">
    <source>
        <dbReference type="Proteomes" id="UP000321571"/>
    </source>
</evidence>
<keyword evidence="3" id="KW-1185">Reference proteome</keyword>
<dbReference type="InterPro" id="IPR036661">
    <property type="entry name" value="Luciferase-like_sf"/>
</dbReference>
<proteinExistence type="predicted"/>
<gene>
    <name evidence="2" type="ORF">FHP06_10490</name>
</gene>
<dbReference type="InterPro" id="IPR011251">
    <property type="entry name" value="Luciferase-like_dom"/>
</dbReference>
<sequence length="349" mass="37403">MTTPAVDISFHGAPSGAAEMAAEVERRGAVKGLFVPEGAHDPFITLSLASASTERLEVGTGIALAFARSPMSMAYSAYDLHQLSGGRSILGLGSQIKAHITRRYDMPWSAPAKRMGEYVAALKAIWHSWQTGDPLDFQGDFYSHTLMPPLFNPGPLGFDAPRVWIAAVGPLMVKAAGTFGDGIITHPLISRSYLEDVTIPALAEARAGRGDHQFEIATMAMVATGHTEEALADAIAGTRKQIGFYASTPAYKPVLDHHGWGDLHDQAHAFTKSGRWSELADLIDEEVLNTFAVVGDVATAGPALVDRFTGLADRLTLSLPYKTIPKLPIDVADARERRLPRPGLPVTGI</sequence>
<dbReference type="Gene3D" id="3.20.20.30">
    <property type="entry name" value="Luciferase-like domain"/>
    <property type="match status" value="1"/>
</dbReference>
<protein>
    <submittedName>
        <fullName evidence="2">TIGR03617 family F420-dependent LLM class oxidoreductase</fullName>
        <ecNumber evidence="2">1.-.-.-</ecNumber>
    </submittedName>
</protein>
<dbReference type="NCBIfam" id="TIGR03617">
    <property type="entry name" value="F420_MSMEG_2256"/>
    <property type="match status" value="1"/>
</dbReference>
<feature type="domain" description="Luciferase-like" evidence="1">
    <location>
        <begin position="14"/>
        <end position="304"/>
    </location>
</feature>
<dbReference type="EC" id="1.-.-.-" evidence="2"/>
<dbReference type="SUPFAM" id="SSF51679">
    <property type="entry name" value="Bacterial luciferase-like"/>
    <property type="match status" value="1"/>
</dbReference>
<accession>A0A5C8NI41</accession>
<dbReference type="InterPro" id="IPR050564">
    <property type="entry name" value="F420-G6PD/mer"/>
</dbReference>
<dbReference type="Proteomes" id="UP000321571">
    <property type="component" value="Unassembled WGS sequence"/>
</dbReference>
<dbReference type="CDD" id="cd01097">
    <property type="entry name" value="Tetrahydromethanopterin_reductase"/>
    <property type="match status" value="1"/>
</dbReference>
<dbReference type="EMBL" id="VDUX01000004">
    <property type="protein sequence ID" value="TXL60842.1"/>
    <property type="molecule type" value="Genomic_DNA"/>
</dbReference>
<evidence type="ECO:0000313" key="2">
    <source>
        <dbReference type="EMBL" id="TXL60842.1"/>
    </source>
</evidence>
<dbReference type="Pfam" id="PF00296">
    <property type="entry name" value="Bac_luciferase"/>
    <property type="match status" value="1"/>
</dbReference>
<keyword evidence="2" id="KW-0560">Oxidoreductase</keyword>
<comment type="caution">
    <text evidence="2">The sequence shown here is derived from an EMBL/GenBank/DDBJ whole genome shotgun (WGS) entry which is preliminary data.</text>
</comment>
<dbReference type="OrthoDB" id="3284378at2"/>
<name>A0A5C8NI41_9ACTN</name>
<dbReference type="AlphaFoldDB" id="A0A5C8NI41"/>
<dbReference type="InterPro" id="IPR019919">
    <property type="entry name" value="Lucif-like_OxRdtase_MSMEG_2256"/>
</dbReference>
<evidence type="ECO:0000259" key="1">
    <source>
        <dbReference type="Pfam" id="PF00296"/>
    </source>
</evidence>
<reference evidence="2 3" key="1">
    <citation type="submission" date="2019-06" db="EMBL/GenBank/DDBJ databases">
        <title>Aeromicrobium sp. nov., isolated from a maize field.</title>
        <authorList>
            <person name="Lin S.-Y."/>
            <person name="Tsai C.-F."/>
            <person name="Young C.-C."/>
        </authorList>
    </citation>
    <scope>NUCLEOTIDE SEQUENCE [LARGE SCALE GENOMIC DNA]</scope>
    <source>
        <strain evidence="2 3">CC-CFT486</strain>
    </source>
</reference>